<dbReference type="EMBL" id="JBJQND010000005">
    <property type="protein sequence ID" value="KAL3875479.1"/>
    <property type="molecule type" value="Genomic_DNA"/>
</dbReference>
<keyword evidence="2" id="KW-1185">Reference proteome</keyword>
<reference evidence="1 2" key="1">
    <citation type="submission" date="2024-11" db="EMBL/GenBank/DDBJ databases">
        <title>Chromosome-level genome assembly of the freshwater bivalve Anodonta woodiana.</title>
        <authorList>
            <person name="Chen X."/>
        </authorList>
    </citation>
    <scope>NUCLEOTIDE SEQUENCE [LARGE SCALE GENOMIC DNA]</scope>
    <source>
        <strain evidence="1">MN2024</strain>
        <tissue evidence="1">Gills</tissue>
    </source>
</reference>
<dbReference type="AlphaFoldDB" id="A0ABD3WNC0"/>
<accession>A0ABD3WNC0</accession>
<dbReference type="Proteomes" id="UP001634394">
    <property type="component" value="Unassembled WGS sequence"/>
</dbReference>
<protein>
    <submittedName>
        <fullName evidence="1">Uncharacterized protein</fullName>
    </submittedName>
</protein>
<proteinExistence type="predicted"/>
<evidence type="ECO:0000313" key="2">
    <source>
        <dbReference type="Proteomes" id="UP001634394"/>
    </source>
</evidence>
<evidence type="ECO:0000313" key="1">
    <source>
        <dbReference type="EMBL" id="KAL3875479.1"/>
    </source>
</evidence>
<name>A0ABD3WNC0_SINWO</name>
<organism evidence="1 2">
    <name type="scientific">Sinanodonta woodiana</name>
    <name type="common">Chinese pond mussel</name>
    <name type="synonym">Anodonta woodiana</name>
    <dbReference type="NCBI Taxonomy" id="1069815"/>
    <lineage>
        <taxon>Eukaryota</taxon>
        <taxon>Metazoa</taxon>
        <taxon>Spiralia</taxon>
        <taxon>Lophotrochozoa</taxon>
        <taxon>Mollusca</taxon>
        <taxon>Bivalvia</taxon>
        <taxon>Autobranchia</taxon>
        <taxon>Heteroconchia</taxon>
        <taxon>Palaeoheterodonta</taxon>
        <taxon>Unionida</taxon>
        <taxon>Unionoidea</taxon>
        <taxon>Unionidae</taxon>
        <taxon>Unioninae</taxon>
        <taxon>Sinanodonta</taxon>
    </lineage>
</organism>
<sequence>MTLFLSPSNINFTNCIDHVTMPDLTMNKKIMDITRKFIARGSYPKLQVVEKDGHYFTLNDTKLMIFRHLEKMGQCEYVQVEKVSRKDVPEGIRNMMTIPPDHESEYETKVCEMQNQCKHEFVYLVHISLLLRIRCIFDIVLKMLIRIRYVSYDQLYQISIINTEGILILLLEGQNGNV</sequence>
<comment type="caution">
    <text evidence="1">The sequence shown here is derived from an EMBL/GenBank/DDBJ whole genome shotgun (WGS) entry which is preliminary data.</text>
</comment>
<gene>
    <name evidence="1" type="ORF">ACJMK2_033425</name>
</gene>